<sequence>MSSSVVRWNYSLFNPSLKKCTQVPFLTIHENSQEGNDPQSLSSKINSIVENEQGQVKKSYNSTVVTVSCQSSQPITWQYNAPKAGNLHKIIKSVKVSRSALAPWNRTTFCYQANITLEVPPGVYTGWYTCLVISEENEDHSSHLTHQENIPVAKGAQTSVYLYRNEKSNIPLMVRNPIVTFTPMEFIDILLPSLWKAPNTTRKYSKLDIQSSKFLSIDEETSGFDNGHRANLTMPDPILGTYKYPLNESEVIFQVTGLPHEKAERSNDIFVRFNGQESCDNVTSFTFTCESRSGTQPRLRLQVLDCENPIHCDLLWETSPQYFREVVSGNGNHTKRCPSGQSGVVICGSEDGMTYQYAYYFVKEDNQILVINDTEPLAGLDTISMEIDIFNWEPEYYCVNNTIEIFCKANQYLFTPDFQLIVGYKNGSLGSTVGMVLNSSETVHMGYHHYHWKLNVTSIDITSYACLAPLIRSREWMNETKIVKVLYPVPPTILMNDPRTSTSTVAFYDTDVDRVLSCAATGVPSPHIEWLKNNN</sequence>
<evidence type="ECO:0000259" key="1">
    <source>
        <dbReference type="PROSITE" id="PS50835"/>
    </source>
</evidence>
<comment type="caution">
    <text evidence="2">The sequence shown here is derived from an EMBL/GenBank/DDBJ whole genome shotgun (WGS) entry which is preliminary data.</text>
</comment>
<gene>
    <name evidence="2" type="ORF">AFUS01_LOCUS12369</name>
</gene>
<name>A0A8J2NRM9_9HEXA</name>
<feature type="non-terminal residue" evidence="2">
    <location>
        <position position="1"/>
    </location>
</feature>
<dbReference type="EMBL" id="CAJVCH010097399">
    <property type="protein sequence ID" value="CAG7723272.1"/>
    <property type="molecule type" value="Genomic_DNA"/>
</dbReference>
<evidence type="ECO:0000313" key="2">
    <source>
        <dbReference type="EMBL" id="CAG7723272.1"/>
    </source>
</evidence>
<proteinExistence type="predicted"/>
<dbReference type="AlphaFoldDB" id="A0A8J2NRM9"/>
<reference evidence="2" key="1">
    <citation type="submission" date="2021-06" db="EMBL/GenBank/DDBJ databases">
        <authorList>
            <person name="Hodson N. C."/>
            <person name="Mongue J. A."/>
            <person name="Jaron S. K."/>
        </authorList>
    </citation>
    <scope>NUCLEOTIDE SEQUENCE</scope>
</reference>
<accession>A0A8J2NRM9</accession>
<keyword evidence="3" id="KW-1185">Reference proteome</keyword>
<feature type="domain" description="Ig-like" evidence="1">
    <location>
        <begin position="491"/>
        <end position="535"/>
    </location>
</feature>
<evidence type="ECO:0000313" key="3">
    <source>
        <dbReference type="Proteomes" id="UP000708208"/>
    </source>
</evidence>
<organism evidence="2 3">
    <name type="scientific">Allacma fusca</name>
    <dbReference type="NCBI Taxonomy" id="39272"/>
    <lineage>
        <taxon>Eukaryota</taxon>
        <taxon>Metazoa</taxon>
        <taxon>Ecdysozoa</taxon>
        <taxon>Arthropoda</taxon>
        <taxon>Hexapoda</taxon>
        <taxon>Collembola</taxon>
        <taxon>Symphypleona</taxon>
        <taxon>Sminthuridae</taxon>
        <taxon>Allacma</taxon>
    </lineage>
</organism>
<dbReference type="InterPro" id="IPR007110">
    <property type="entry name" value="Ig-like_dom"/>
</dbReference>
<dbReference type="PROSITE" id="PS50835">
    <property type="entry name" value="IG_LIKE"/>
    <property type="match status" value="1"/>
</dbReference>
<protein>
    <recommendedName>
        <fullName evidence="1">Ig-like domain-containing protein</fullName>
    </recommendedName>
</protein>
<dbReference type="Proteomes" id="UP000708208">
    <property type="component" value="Unassembled WGS sequence"/>
</dbReference>